<evidence type="ECO:0000313" key="2">
    <source>
        <dbReference type="EMBL" id="AHF00217.1"/>
    </source>
</evidence>
<proteinExistence type="predicted"/>
<name>W0DP47_9GAMM</name>
<dbReference type="KEGG" id="tti:THITH_12675"/>
<dbReference type="STRING" id="713585.THITH_12675"/>
<keyword evidence="3" id="KW-1185">Reference proteome</keyword>
<dbReference type="HOGENOM" id="CLU_2848479_0_0_6"/>
<organism evidence="2 3">
    <name type="scientific">Thioalkalivibrio paradoxus ARh 1</name>
    <dbReference type="NCBI Taxonomy" id="713585"/>
    <lineage>
        <taxon>Bacteria</taxon>
        <taxon>Pseudomonadati</taxon>
        <taxon>Pseudomonadota</taxon>
        <taxon>Gammaproteobacteria</taxon>
        <taxon>Chromatiales</taxon>
        <taxon>Ectothiorhodospiraceae</taxon>
        <taxon>Thioalkalivibrio</taxon>
    </lineage>
</organism>
<feature type="region of interest" description="Disordered" evidence="1">
    <location>
        <begin position="20"/>
        <end position="51"/>
    </location>
</feature>
<evidence type="ECO:0000313" key="3">
    <source>
        <dbReference type="Proteomes" id="UP000005289"/>
    </source>
</evidence>
<reference evidence="2 3" key="1">
    <citation type="submission" date="2013-12" db="EMBL/GenBank/DDBJ databases">
        <authorList>
            <consortium name="DOE Joint Genome Institute"/>
            <person name="Muyzer G."/>
            <person name="Huntemann M."/>
            <person name="Han J."/>
            <person name="Chen A."/>
            <person name="Kyrpides N."/>
            <person name="Mavromatis K."/>
            <person name="Markowitz V."/>
            <person name="Palaniappan K."/>
            <person name="Ivanova N."/>
            <person name="Schaumberg A."/>
            <person name="Pati A."/>
            <person name="Liolios K."/>
            <person name="Nordberg H.P."/>
            <person name="Cantor M.N."/>
            <person name="Hua S.X."/>
            <person name="Woyke T."/>
        </authorList>
    </citation>
    <scope>NUCLEOTIDE SEQUENCE [LARGE SCALE GENOMIC DNA]</scope>
    <source>
        <strain evidence="2 3">ARh 1</strain>
    </source>
</reference>
<evidence type="ECO:0000256" key="1">
    <source>
        <dbReference type="SAM" id="MobiDB-lite"/>
    </source>
</evidence>
<dbReference type="Proteomes" id="UP000005289">
    <property type="component" value="Chromosome"/>
</dbReference>
<dbReference type="EMBL" id="CP007029">
    <property type="protein sequence ID" value="AHF00217.1"/>
    <property type="molecule type" value="Genomic_DNA"/>
</dbReference>
<gene>
    <name evidence="2" type="ORF">THITH_12675</name>
</gene>
<protein>
    <submittedName>
        <fullName evidence="2">Uncharacterized protein</fullName>
    </submittedName>
</protein>
<accession>W0DP47</accession>
<dbReference type="AlphaFoldDB" id="W0DP47"/>
<sequence length="65" mass="7267">MNGVHRRVTEAAFAAIRREQQHCARVSRPKRNAPHDTSEDVDEPTMAERRDNVCADAKPALVVDA</sequence>